<dbReference type="Pfam" id="PF00248">
    <property type="entry name" value="Aldo_ket_red"/>
    <property type="match status" value="1"/>
</dbReference>
<protein>
    <submittedName>
        <fullName evidence="3">Predicted oxidoreductase</fullName>
    </submittedName>
</protein>
<accession>A0A1G7M8H9</accession>
<dbReference type="PANTHER" id="PTHR43364:SF4">
    <property type="entry name" value="NAD(P)-LINKED OXIDOREDUCTASE SUPERFAMILY PROTEIN"/>
    <property type="match status" value="1"/>
</dbReference>
<evidence type="ECO:0000256" key="1">
    <source>
        <dbReference type="ARBA" id="ARBA00023002"/>
    </source>
</evidence>
<dbReference type="CDD" id="cd19094">
    <property type="entry name" value="AKR_Tas-like"/>
    <property type="match status" value="1"/>
</dbReference>
<feature type="domain" description="NADP-dependent oxidoreductase" evidence="2">
    <location>
        <begin position="15"/>
        <end position="338"/>
    </location>
</feature>
<sequence length="348" mass="37782">MRKVELGRTGLMVSELCLGSMTWGTQNTEAEGHAQIDLALDRGVNFIDTAEVYPVNPISAETVGRTEEIIGSWFAKTGRRRDVVLATKIAGNAMKAVRDGGPITPTTIRTAVEGSLRRLQTDHIELYQFHWPNRGDYHFRQNWKFDATKQPGKAEIEEDFCACLETLAVLRGEGKIGHFGLSNDSAWGVMTALRLAEAGHGPRVASLQNEYSLMCRLFDTDLAEVAVQEGITLLAYSTLATGMLSGKYAGGAVPAGSRRSINRELGGRSNPRAFEIADLYVGLAREAGLDPVTMAVAWVLQRPFPVVPIIGATSVGQLEKSLDAAGRGLDKTLLGAIERVHHGHPMPF</sequence>
<dbReference type="InterPro" id="IPR036812">
    <property type="entry name" value="NAD(P)_OxRdtase_dom_sf"/>
</dbReference>
<evidence type="ECO:0000313" key="4">
    <source>
        <dbReference type="Proteomes" id="UP000183812"/>
    </source>
</evidence>
<evidence type="ECO:0000259" key="2">
    <source>
        <dbReference type="Pfam" id="PF00248"/>
    </source>
</evidence>
<reference evidence="3 4" key="1">
    <citation type="submission" date="2016-10" db="EMBL/GenBank/DDBJ databases">
        <authorList>
            <person name="de Groot N.N."/>
        </authorList>
    </citation>
    <scope>NUCLEOTIDE SEQUENCE [LARGE SCALE GENOMIC DNA]</scope>
    <source>
        <strain evidence="4">DSM 938 / 37b4</strain>
    </source>
</reference>
<dbReference type="PANTHER" id="PTHR43364">
    <property type="entry name" value="NADH-SPECIFIC METHYLGLYOXAL REDUCTASE-RELATED"/>
    <property type="match status" value="1"/>
</dbReference>
<name>A0A1G7M8H9_RHOCA</name>
<dbReference type="InterPro" id="IPR023210">
    <property type="entry name" value="NADP_OxRdtase_dom"/>
</dbReference>
<dbReference type="GO" id="GO:0016491">
    <property type="term" value="F:oxidoreductase activity"/>
    <property type="evidence" value="ECO:0007669"/>
    <property type="project" value="UniProtKB-KW"/>
</dbReference>
<proteinExistence type="predicted"/>
<organism evidence="3 4">
    <name type="scientific">Rhodobacter capsulatus</name>
    <name type="common">Rhodopseudomonas capsulata</name>
    <dbReference type="NCBI Taxonomy" id="1061"/>
    <lineage>
        <taxon>Bacteria</taxon>
        <taxon>Pseudomonadati</taxon>
        <taxon>Pseudomonadota</taxon>
        <taxon>Alphaproteobacteria</taxon>
        <taxon>Rhodobacterales</taxon>
        <taxon>Rhodobacter group</taxon>
        <taxon>Rhodobacter</taxon>
    </lineage>
</organism>
<dbReference type="Gene3D" id="3.20.20.100">
    <property type="entry name" value="NADP-dependent oxidoreductase domain"/>
    <property type="match status" value="1"/>
</dbReference>
<dbReference type="EMBL" id="FNAY01000013">
    <property type="protein sequence ID" value="SDF57894.1"/>
    <property type="molecule type" value="Genomic_DNA"/>
</dbReference>
<dbReference type="AlphaFoldDB" id="A0A1G7M8H9"/>
<dbReference type="RefSeq" id="WP_074554613.1">
    <property type="nucleotide sequence ID" value="NZ_CP119563.1"/>
</dbReference>
<dbReference type="OrthoDB" id="9803483at2"/>
<evidence type="ECO:0000313" key="3">
    <source>
        <dbReference type="EMBL" id="SDF57894.1"/>
    </source>
</evidence>
<dbReference type="SUPFAM" id="SSF51430">
    <property type="entry name" value="NAD(P)-linked oxidoreductase"/>
    <property type="match status" value="1"/>
</dbReference>
<dbReference type="InterPro" id="IPR050523">
    <property type="entry name" value="AKR_Detox_Biosynth"/>
</dbReference>
<dbReference type="Proteomes" id="UP000183812">
    <property type="component" value="Unassembled WGS sequence"/>
</dbReference>
<gene>
    <name evidence="3" type="ORF">SAMN04244550_02465</name>
</gene>
<keyword evidence="1" id="KW-0560">Oxidoreductase</keyword>